<evidence type="ECO:0000256" key="1">
    <source>
        <dbReference type="SAM" id="Phobius"/>
    </source>
</evidence>
<organism evidence="2 3">
    <name type="scientific">Methyloceanibacter caenitepidi</name>
    <dbReference type="NCBI Taxonomy" id="1384459"/>
    <lineage>
        <taxon>Bacteria</taxon>
        <taxon>Pseudomonadati</taxon>
        <taxon>Pseudomonadota</taxon>
        <taxon>Alphaproteobacteria</taxon>
        <taxon>Hyphomicrobiales</taxon>
        <taxon>Hyphomicrobiaceae</taxon>
        <taxon>Methyloceanibacter</taxon>
    </lineage>
</organism>
<dbReference type="RefSeq" id="WP_045367789.1">
    <property type="nucleotide sequence ID" value="NZ_AP014648.1"/>
</dbReference>
<feature type="transmembrane region" description="Helical" evidence="1">
    <location>
        <begin position="12"/>
        <end position="33"/>
    </location>
</feature>
<protein>
    <submittedName>
        <fullName evidence="2">Uncharacterized protein</fullName>
    </submittedName>
</protein>
<reference evidence="2 3" key="1">
    <citation type="submission" date="2014-09" db="EMBL/GenBank/DDBJ databases">
        <title>Genome sequencing of Methyloceanibacter caenitepidi Gela4.</title>
        <authorList>
            <person name="Takeuchi M."/>
            <person name="Susumu S."/>
            <person name="Kamagata Y."/>
            <person name="Oshima K."/>
            <person name="Hattori M."/>
            <person name="Iwasaki W."/>
        </authorList>
    </citation>
    <scope>NUCLEOTIDE SEQUENCE [LARGE SCALE GENOMIC DNA]</scope>
    <source>
        <strain evidence="2 3">Gela4</strain>
    </source>
</reference>
<keyword evidence="1" id="KW-1133">Transmembrane helix</keyword>
<dbReference type="EMBL" id="AP014648">
    <property type="protein sequence ID" value="BAQ17866.1"/>
    <property type="molecule type" value="Genomic_DNA"/>
</dbReference>
<evidence type="ECO:0000313" key="3">
    <source>
        <dbReference type="Proteomes" id="UP000031643"/>
    </source>
</evidence>
<feature type="transmembrane region" description="Helical" evidence="1">
    <location>
        <begin position="45"/>
        <end position="70"/>
    </location>
</feature>
<gene>
    <name evidence="2" type="ORF">GL4_2430</name>
</gene>
<dbReference type="HOGENOM" id="CLU_2601973_0_0_5"/>
<keyword evidence="3" id="KW-1185">Reference proteome</keyword>
<keyword evidence="1" id="KW-0472">Membrane</keyword>
<dbReference type="Proteomes" id="UP000031643">
    <property type="component" value="Chromosome"/>
</dbReference>
<dbReference type="AlphaFoldDB" id="A0A0A8K554"/>
<proteinExistence type="predicted"/>
<dbReference type="KEGG" id="mcg:GL4_2430"/>
<sequence length="79" mass="8526">MPDLIKFVAKQYAIGIVMVALFAVTLLVTDAWGLGTLVRSDVTPLTTAVIFIVFGVILLSPLVVGTAIFLSRTIPDEHR</sequence>
<keyword evidence="1" id="KW-0812">Transmembrane</keyword>
<accession>A0A0A8K554</accession>
<evidence type="ECO:0000313" key="2">
    <source>
        <dbReference type="EMBL" id="BAQ17866.1"/>
    </source>
</evidence>
<dbReference type="OrthoDB" id="8115457at2"/>
<name>A0A0A8K554_9HYPH</name>